<dbReference type="PATRIC" id="fig|84292.3.peg.2590"/>
<dbReference type="GO" id="GO:0005886">
    <property type="term" value="C:plasma membrane"/>
    <property type="evidence" value="ECO:0007669"/>
    <property type="project" value="TreeGrafter"/>
</dbReference>
<dbReference type="Gene3D" id="3.40.50.300">
    <property type="entry name" value="P-loop containing nucleotide triphosphate hydrolases"/>
    <property type="match status" value="1"/>
</dbReference>
<dbReference type="InterPro" id="IPR015854">
    <property type="entry name" value="ABC_transpr_LolD-like"/>
</dbReference>
<gene>
    <name evidence="6" type="ORF">XI38_12745</name>
</gene>
<dbReference type="KEGG" id="mcw:A8L33_10350"/>
<dbReference type="PROSITE" id="PS50893">
    <property type="entry name" value="ABC_TRANSPORTER_2"/>
    <property type="match status" value="1"/>
</dbReference>
<proteinExistence type="predicted"/>
<dbReference type="OrthoDB" id="9802264at2"/>
<keyword evidence="7" id="KW-1185">Reference proteome</keyword>
<dbReference type="InterPro" id="IPR017871">
    <property type="entry name" value="ABC_transporter-like_CS"/>
</dbReference>
<comment type="caution">
    <text evidence="6">The sequence shown here is derived from an EMBL/GenBank/DDBJ whole genome shotgun (WGS) entry which is preliminary data.</text>
</comment>
<keyword evidence="1" id="KW-0813">Transport</keyword>
<dbReference type="InterPro" id="IPR027417">
    <property type="entry name" value="P-loop_NTPase"/>
</dbReference>
<dbReference type="PROSITE" id="PS00211">
    <property type="entry name" value="ABC_TRANSPORTER_1"/>
    <property type="match status" value="1"/>
</dbReference>
<evidence type="ECO:0000256" key="3">
    <source>
        <dbReference type="ARBA" id="ARBA00022840"/>
    </source>
</evidence>
<dbReference type="CDD" id="cd03255">
    <property type="entry name" value="ABC_MJ0796_LolCDE_FtsE"/>
    <property type="match status" value="1"/>
</dbReference>
<feature type="domain" description="ABC transporter" evidence="5">
    <location>
        <begin position="14"/>
        <end position="265"/>
    </location>
</feature>
<keyword evidence="3" id="KW-0067">ATP-binding</keyword>
<dbReference type="PANTHER" id="PTHR24220">
    <property type="entry name" value="IMPORT ATP-BINDING PROTEIN"/>
    <property type="match status" value="1"/>
</dbReference>
<evidence type="ECO:0000256" key="1">
    <source>
        <dbReference type="ARBA" id="ARBA00022448"/>
    </source>
</evidence>
<organism evidence="6 7">
    <name type="scientific">Microbacterium aurantiacum</name>
    <dbReference type="NCBI Taxonomy" id="162393"/>
    <lineage>
        <taxon>Bacteria</taxon>
        <taxon>Bacillati</taxon>
        <taxon>Actinomycetota</taxon>
        <taxon>Actinomycetes</taxon>
        <taxon>Micrococcales</taxon>
        <taxon>Microbacteriaceae</taxon>
        <taxon>Microbacterium</taxon>
    </lineage>
</organism>
<dbReference type="PANTHER" id="PTHR24220:SF685">
    <property type="entry name" value="ABC TRANSPORTER RELATED"/>
    <property type="match status" value="1"/>
</dbReference>
<feature type="region of interest" description="Disordered" evidence="4">
    <location>
        <begin position="288"/>
        <end position="307"/>
    </location>
</feature>
<dbReference type="InterPro" id="IPR003593">
    <property type="entry name" value="AAA+_ATPase"/>
</dbReference>
<sequence length="307" mass="33281">MTTLEADIFCADLVRIFRVPSRSGPGVEVQALQGLNLRVEPGELVALVGASGSGKSTLLSILSSLDAPSAGVAQVAGHDLLSMKEKERVQFRRHSVGFVWQQTTRNLLPYLTAAENIAAALVVAGRISATERRRRITELLDLLDVSHCAARRPEAMSGGEQQRVAIAVGLANRPRVLLADEPTGELDDTTSAQVLEAMRAVNRELGVTTLIVTHDPGVSEHVARTVQIRDGRTSTEVLRSTRRDQAGAEEQIAEEYAVLDRVGRLQLPDDFVAALDLRERVRLALEPDHVGVWPGSPSPSDPREDKS</sequence>
<dbReference type="GO" id="GO:0016887">
    <property type="term" value="F:ATP hydrolysis activity"/>
    <property type="evidence" value="ECO:0007669"/>
    <property type="project" value="InterPro"/>
</dbReference>
<protein>
    <submittedName>
        <fullName evidence="6">ABC transporter</fullName>
    </submittedName>
</protein>
<dbReference type="Proteomes" id="UP000037737">
    <property type="component" value="Unassembled WGS sequence"/>
</dbReference>
<dbReference type="SMART" id="SM00382">
    <property type="entry name" value="AAA"/>
    <property type="match status" value="1"/>
</dbReference>
<evidence type="ECO:0000256" key="4">
    <source>
        <dbReference type="SAM" id="MobiDB-lite"/>
    </source>
</evidence>
<dbReference type="InterPro" id="IPR017911">
    <property type="entry name" value="MacB-like_ATP-bd"/>
</dbReference>
<dbReference type="InterPro" id="IPR003439">
    <property type="entry name" value="ABC_transporter-like_ATP-bd"/>
</dbReference>
<dbReference type="GO" id="GO:0005524">
    <property type="term" value="F:ATP binding"/>
    <property type="evidence" value="ECO:0007669"/>
    <property type="project" value="UniProtKB-KW"/>
</dbReference>
<evidence type="ECO:0000313" key="6">
    <source>
        <dbReference type="EMBL" id="KOS10113.1"/>
    </source>
</evidence>
<dbReference type="GO" id="GO:0022857">
    <property type="term" value="F:transmembrane transporter activity"/>
    <property type="evidence" value="ECO:0007669"/>
    <property type="project" value="TreeGrafter"/>
</dbReference>
<evidence type="ECO:0000313" key="7">
    <source>
        <dbReference type="Proteomes" id="UP000037737"/>
    </source>
</evidence>
<evidence type="ECO:0000259" key="5">
    <source>
        <dbReference type="PROSITE" id="PS50893"/>
    </source>
</evidence>
<dbReference type="Pfam" id="PF00005">
    <property type="entry name" value="ABC_tran"/>
    <property type="match status" value="1"/>
</dbReference>
<keyword evidence="2" id="KW-0547">Nucleotide-binding</keyword>
<dbReference type="EMBL" id="LAVO01000013">
    <property type="protein sequence ID" value="KOS10113.1"/>
    <property type="molecule type" value="Genomic_DNA"/>
</dbReference>
<evidence type="ECO:0000256" key="2">
    <source>
        <dbReference type="ARBA" id="ARBA00022741"/>
    </source>
</evidence>
<reference evidence="6" key="1">
    <citation type="submission" date="2015-04" db="EMBL/GenBank/DDBJ databases">
        <title>Complete genome sequence of Microbacterium chocolatum SIT 101, a bacterium enantioselectively hydrolyzing mesomeric diesters.</title>
        <authorList>
            <person name="Li X."/>
            <person name="Xu Y."/>
        </authorList>
    </citation>
    <scope>NUCLEOTIDE SEQUENCE [LARGE SCALE GENOMIC DNA]</scope>
    <source>
        <strain evidence="6">SIT 101</strain>
    </source>
</reference>
<name>A0A0M9VKI5_9MICO</name>
<accession>A0A0M9VKI5</accession>
<dbReference type="AlphaFoldDB" id="A0A0M9VKI5"/>
<dbReference type="SUPFAM" id="SSF52540">
    <property type="entry name" value="P-loop containing nucleoside triphosphate hydrolases"/>
    <property type="match status" value="1"/>
</dbReference>